<organism evidence="4">
    <name type="scientific">Anopheles atroparvus</name>
    <name type="common">European mosquito</name>
    <dbReference type="NCBI Taxonomy" id="41427"/>
    <lineage>
        <taxon>Eukaryota</taxon>
        <taxon>Metazoa</taxon>
        <taxon>Ecdysozoa</taxon>
        <taxon>Arthropoda</taxon>
        <taxon>Hexapoda</taxon>
        <taxon>Insecta</taxon>
        <taxon>Pterygota</taxon>
        <taxon>Neoptera</taxon>
        <taxon>Endopterygota</taxon>
        <taxon>Diptera</taxon>
        <taxon>Nematocera</taxon>
        <taxon>Culicoidea</taxon>
        <taxon>Culicidae</taxon>
        <taxon>Anophelinae</taxon>
        <taxon>Anopheles</taxon>
    </lineage>
</organism>
<dbReference type="AlphaFoldDB" id="A0A182J9D1"/>
<reference evidence="4" key="1">
    <citation type="submission" date="2022-08" db="UniProtKB">
        <authorList>
            <consortium name="EnsemblMetazoa"/>
        </authorList>
    </citation>
    <scope>IDENTIFICATION</scope>
    <source>
        <strain evidence="4">EBRO</strain>
    </source>
</reference>
<sequence length="294" mass="33911">MYSWRRASTIRLLLLLLTLAAILPSGQSQQRTRKPPASRHCTVTEDEFDSLVALLEDIEQEPTEGSEEDDETVEEPESSGQSTQCTRELARLRKSIRGLQESYHRLKESTVDSREYQLRKNRYEQQKGDLGAKLARLESQINSKHRSQINTLKRKIKDLEKQLNASVTELEKQRQQNVDHFINLVASQVNAGQQQSAANNFQKLMKYSTDPYAEIVKRVNVDWNMITFLRYVDFQHTPIAGYEALVDAMIARKSLRSWEALELLKHIQSILLARDGQQQQRAVALLKKFKMNAN</sequence>
<accession>A0A182J9D1</accession>
<keyword evidence="3" id="KW-0732">Signal</keyword>
<proteinExistence type="predicted"/>
<evidence type="ECO:0000256" key="2">
    <source>
        <dbReference type="SAM" id="MobiDB-lite"/>
    </source>
</evidence>
<protein>
    <submittedName>
        <fullName evidence="4">Uncharacterized protein</fullName>
    </submittedName>
</protein>
<feature type="chain" id="PRO_5043433463" evidence="3">
    <location>
        <begin position="29"/>
        <end position="294"/>
    </location>
</feature>
<evidence type="ECO:0000256" key="1">
    <source>
        <dbReference type="SAM" id="Coils"/>
    </source>
</evidence>
<feature type="signal peptide" evidence="3">
    <location>
        <begin position="1"/>
        <end position="28"/>
    </location>
</feature>
<dbReference type="Gene3D" id="6.10.140.920">
    <property type="match status" value="1"/>
</dbReference>
<evidence type="ECO:0000256" key="3">
    <source>
        <dbReference type="SAM" id="SignalP"/>
    </source>
</evidence>
<feature type="coiled-coil region" evidence="1">
    <location>
        <begin position="89"/>
        <end position="176"/>
    </location>
</feature>
<dbReference type="EnsemblMetazoa" id="AATE013848-RA">
    <property type="protein sequence ID" value="AATE013848-PA.1"/>
    <property type="gene ID" value="AATE013848"/>
</dbReference>
<keyword evidence="1" id="KW-0175">Coiled coil</keyword>
<evidence type="ECO:0000313" key="4">
    <source>
        <dbReference type="EnsemblMetazoa" id="AATE013848-PA.1"/>
    </source>
</evidence>
<feature type="region of interest" description="Disordered" evidence="2">
    <location>
        <begin position="60"/>
        <end position="86"/>
    </location>
</feature>
<name>A0A182J9D1_ANOAO</name>
<feature type="compositionally biased region" description="Acidic residues" evidence="2">
    <location>
        <begin position="60"/>
        <end position="77"/>
    </location>
</feature>
<dbReference type="VEuPathDB" id="VectorBase:AATE013848"/>